<dbReference type="EMBL" id="CP092471">
    <property type="protein sequence ID" value="UVI39070.1"/>
    <property type="molecule type" value="Genomic_DNA"/>
</dbReference>
<feature type="transmembrane region" description="Helical" evidence="1">
    <location>
        <begin position="20"/>
        <end position="42"/>
    </location>
</feature>
<reference evidence="2" key="1">
    <citation type="submission" date="2022-02" db="EMBL/GenBank/DDBJ databases">
        <title>Qipengyuania spongiae sp. nov., isolated from marine sponge.</title>
        <authorList>
            <person name="Li Z."/>
            <person name="Zhang M."/>
        </authorList>
    </citation>
    <scope>NUCLEOTIDE SEQUENCE</scope>
    <source>
        <strain evidence="2">PHS-Z21</strain>
    </source>
</reference>
<organism evidence="2 3">
    <name type="scientific">Qipengyuania spongiae</name>
    <dbReference type="NCBI Taxonomy" id="2909673"/>
    <lineage>
        <taxon>Bacteria</taxon>
        <taxon>Pseudomonadati</taxon>
        <taxon>Pseudomonadota</taxon>
        <taxon>Alphaproteobacteria</taxon>
        <taxon>Sphingomonadales</taxon>
        <taxon>Erythrobacteraceae</taxon>
        <taxon>Qipengyuania</taxon>
    </lineage>
</organism>
<evidence type="ECO:0000313" key="2">
    <source>
        <dbReference type="EMBL" id="UVI39070.1"/>
    </source>
</evidence>
<gene>
    <name evidence="2" type="ORF">L1F33_12660</name>
</gene>
<name>A0ABY5SXM2_9SPHN</name>
<keyword evidence="1" id="KW-1133">Transmembrane helix</keyword>
<accession>A0ABY5SXM2</accession>
<keyword evidence="3" id="KW-1185">Reference proteome</keyword>
<protein>
    <recommendedName>
        <fullName evidence="4">DUF3592 domain-containing protein</fullName>
    </recommendedName>
</protein>
<feature type="transmembrane region" description="Helical" evidence="1">
    <location>
        <begin position="62"/>
        <end position="88"/>
    </location>
</feature>
<proteinExistence type="predicted"/>
<feature type="transmembrane region" description="Helical" evidence="1">
    <location>
        <begin position="229"/>
        <end position="250"/>
    </location>
</feature>
<evidence type="ECO:0000256" key="1">
    <source>
        <dbReference type="SAM" id="Phobius"/>
    </source>
</evidence>
<evidence type="ECO:0008006" key="4">
    <source>
        <dbReference type="Google" id="ProtNLM"/>
    </source>
</evidence>
<dbReference type="RefSeq" id="WP_265558251.1">
    <property type="nucleotide sequence ID" value="NZ_CP092471.1"/>
</dbReference>
<dbReference type="Proteomes" id="UP001065265">
    <property type="component" value="Chromosome"/>
</dbReference>
<keyword evidence="1" id="KW-0812">Transmembrane</keyword>
<keyword evidence="1" id="KW-0472">Membrane</keyword>
<sequence>MFSLLAEWQFRTFDRMFPVATIALVVFLLSLPFIILIAVRLWRRRKAGEPLIRRSLRISDIVVLKTFAGLTIFAAIVSLVLAVLGLRIGGTGDSERPSGVLEVSGVAVADGTRVRARAWTLTNRVGFYIERFVVTGRELYVVPLTSDVDDTGVQVFLEVPRPPSLGEQGWIDQDRIAPERRPERREVTGVVRRAALPGGLERLYRNAGYRIEHPTYVIFEDAASARWPYLSAAADIAILTILLGLCWLAMRWHVHKLKSGKARGHQST</sequence>
<evidence type="ECO:0000313" key="3">
    <source>
        <dbReference type="Proteomes" id="UP001065265"/>
    </source>
</evidence>